<sequence>MTSSLLLHTCLSGHSSLGTYQRPPQTRCTIACKGAVCTLETKHLSSLSITDNEVLSVAAKVSGTLSYKHTGKLQHHLEPLRVIPRGKALLLTSGKEPLHTHLMSKEKPAR</sequence>
<evidence type="ECO:0000313" key="2">
    <source>
        <dbReference type="Proteomes" id="UP000324222"/>
    </source>
</evidence>
<dbReference type="EMBL" id="VSRR010011495">
    <property type="protein sequence ID" value="MPC53261.1"/>
    <property type="molecule type" value="Genomic_DNA"/>
</dbReference>
<reference evidence="1 2" key="1">
    <citation type="submission" date="2019-05" db="EMBL/GenBank/DDBJ databases">
        <title>Another draft genome of Portunus trituberculatus and its Hox gene families provides insights of decapod evolution.</title>
        <authorList>
            <person name="Jeong J.-H."/>
            <person name="Song I."/>
            <person name="Kim S."/>
            <person name="Choi T."/>
            <person name="Kim D."/>
            <person name="Ryu S."/>
            <person name="Kim W."/>
        </authorList>
    </citation>
    <scope>NUCLEOTIDE SEQUENCE [LARGE SCALE GENOMIC DNA]</scope>
    <source>
        <tissue evidence="1">Muscle</tissue>
    </source>
</reference>
<accession>A0A5B7G0D3</accession>
<evidence type="ECO:0000313" key="1">
    <source>
        <dbReference type="EMBL" id="MPC53261.1"/>
    </source>
</evidence>
<proteinExistence type="predicted"/>
<name>A0A5B7G0D3_PORTR</name>
<organism evidence="1 2">
    <name type="scientific">Portunus trituberculatus</name>
    <name type="common">Swimming crab</name>
    <name type="synonym">Neptunus trituberculatus</name>
    <dbReference type="NCBI Taxonomy" id="210409"/>
    <lineage>
        <taxon>Eukaryota</taxon>
        <taxon>Metazoa</taxon>
        <taxon>Ecdysozoa</taxon>
        <taxon>Arthropoda</taxon>
        <taxon>Crustacea</taxon>
        <taxon>Multicrustacea</taxon>
        <taxon>Malacostraca</taxon>
        <taxon>Eumalacostraca</taxon>
        <taxon>Eucarida</taxon>
        <taxon>Decapoda</taxon>
        <taxon>Pleocyemata</taxon>
        <taxon>Brachyura</taxon>
        <taxon>Eubrachyura</taxon>
        <taxon>Portunoidea</taxon>
        <taxon>Portunidae</taxon>
        <taxon>Portuninae</taxon>
        <taxon>Portunus</taxon>
    </lineage>
</organism>
<dbReference type="Proteomes" id="UP000324222">
    <property type="component" value="Unassembled WGS sequence"/>
</dbReference>
<gene>
    <name evidence="1" type="ORF">E2C01_047150</name>
</gene>
<dbReference type="AlphaFoldDB" id="A0A5B7G0D3"/>
<protein>
    <submittedName>
        <fullName evidence="1">Uncharacterized protein</fullName>
    </submittedName>
</protein>
<comment type="caution">
    <text evidence="1">The sequence shown here is derived from an EMBL/GenBank/DDBJ whole genome shotgun (WGS) entry which is preliminary data.</text>
</comment>
<keyword evidence="2" id="KW-1185">Reference proteome</keyword>